<feature type="coiled-coil region" evidence="1">
    <location>
        <begin position="355"/>
        <end position="724"/>
    </location>
</feature>
<evidence type="ECO:0000256" key="1">
    <source>
        <dbReference type="SAM" id="Coils"/>
    </source>
</evidence>
<evidence type="ECO:0008006" key="5">
    <source>
        <dbReference type="Google" id="ProtNLM"/>
    </source>
</evidence>
<reference evidence="4" key="1">
    <citation type="journal article" date="2015" name="Proc. Natl. Acad. Sci. U.S.A.">
        <title>Genome sequence of the Asian Tiger mosquito, Aedes albopictus, reveals insights into its biology, genetics, and evolution.</title>
        <authorList>
            <person name="Chen X.G."/>
            <person name="Jiang X."/>
            <person name="Gu J."/>
            <person name="Xu M."/>
            <person name="Wu Y."/>
            <person name="Deng Y."/>
            <person name="Zhang C."/>
            <person name="Bonizzoni M."/>
            <person name="Dermauw W."/>
            <person name="Vontas J."/>
            <person name="Armbruster P."/>
            <person name="Huang X."/>
            <person name="Yang Y."/>
            <person name="Zhang H."/>
            <person name="He W."/>
            <person name="Peng H."/>
            <person name="Liu Y."/>
            <person name="Wu K."/>
            <person name="Chen J."/>
            <person name="Lirakis M."/>
            <person name="Topalis P."/>
            <person name="Van Leeuwen T."/>
            <person name="Hall A.B."/>
            <person name="Jiang X."/>
            <person name="Thorpe C."/>
            <person name="Mueller R.L."/>
            <person name="Sun C."/>
            <person name="Waterhouse R.M."/>
            <person name="Yan G."/>
            <person name="Tu Z.J."/>
            <person name="Fang X."/>
            <person name="James A.A."/>
        </authorList>
    </citation>
    <scope>NUCLEOTIDE SEQUENCE [LARGE SCALE GENOMIC DNA]</scope>
    <source>
        <strain evidence="4">Foshan</strain>
    </source>
</reference>
<feature type="compositionally biased region" description="Basic and acidic residues" evidence="2">
    <location>
        <begin position="1020"/>
        <end position="1035"/>
    </location>
</feature>
<dbReference type="GeneID" id="109405099"/>
<feature type="coiled-coil region" evidence="1">
    <location>
        <begin position="949"/>
        <end position="976"/>
    </location>
</feature>
<sequence length="1035" mass="120028">MHPMNSKVVLAKKDSDQQNKMSCTNPLLGTQICSHVNTGTKSKISLTKTAKLVTLQRKETVKEDVLKTISTNKKASSISASIAKFEQNVNGTVPKLSWKSYIKSNTRENKDGQSDQTLPMETTFRANYNLKNDKKENASNNAVPSKRSILTKNKDTTKLNLFNFIDNTKIKTSSKKKGHVNKTKNDGPAKTVKLTVRKNTDINNVLQENLHFGTMPLNFHDKKIIIKTKDDASNITHNYPPSLFQNTLGITSPSAIIAMQLPPYFKNYSFALYSSLNIDFYSKEIKILMNQKLNSDLLSSLVRSPTKDSAYKLHPNNYHVLIMNCIPTTGKTKLCEVASELTEEHSSSNLMSERLEAETKKRLRLEKDVKEQQIKYKSLQESTEKMEMELLCAQSDLNGDLNDELENDEVGVNLYRIKYERAMRELEFIKKRALAQHEHDLEQLIGLKKQLEKKLSDAYEDVEEQRQAVGEWKRKAQKMTNEMNDLRMLLDEQCSRNNSLEKRHRKFDSEFQALQDIVRQERQARERLSREKDFLFAEKSTLEQNLSDVRLELELKDEKYSMLQQELAEMTFDGVTEEEIAHLKRQKMELQRRCKEQEEDIDEMAAQVQMLEQVKLRLEMSLETIRKESRKEAQQREDEIEEIRSNCYKKIKSLECQVEQEHEERTLILKEKHELERRLRAIEENERAEQAAEETIIQKLKRDIRKNKALLRDAQCQLESTKNESILKTQLRQLRHQLEDAEFTRCAAVKARKLAENELQDVQQVLEETQRARVDAEEKATMTLRERNELQAQIDENEEEMAELIKKYSATVKQLSSDQNIIADYDIRVSELESENKSLKENILDLTSRLASVESGGEPCSNIQGKRLELRNKELESRLEFEQATRVRIEMQLSRHKESLEKAQNELSQIRSKEINAQEALKKSHKSIRDLREEIGTLANKEQESHSKQKSIEKQFESLEAECNSTRADLRLALQRIADLQQAMDDDCSYCSESETDESINSEIDYSNHSTTYISHHPKKPENYIDTDGNKDEGK</sequence>
<feature type="region of interest" description="Disordered" evidence="2">
    <location>
        <begin position="1008"/>
        <end position="1035"/>
    </location>
</feature>
<dbReference type="PANTHER" id="PTHR45615">
    <property type="entry name" value="MYOSIN HEAVY CHAIN, NON-MUSCLE"/>
    <property type="match status" value="1"/>
</dbReference>
<evidence type="ECO:0000256" key="2">
    <source>
        <dbReference type="SAM" id="MobiDB-lite"/>
    </source>
</evidence>
<name>A0ABM1Y3E0_AEDAL</name>
<proteinExistence type="predicted"/>
<protein>
    <recommendedName>
        <fullName evidence="5">Myosin tail domain-containing protein</fullName>
    </recommendedName>
</protein>
<keyword evidence="4" id="KW-1185">Reference proteome</keyword>
<evidence type="ECO:0000313" key="4">
    <source>
        <dbReference type="Proteomes" id="UP000069940"/>
    </source>
</evidence>
<keyword evidence="1" id="KW-0175">Coiled coil</keyword>
<dbReference type="Proteomes" id="UP000069940">
    <property type="component" value="Unassembled WGS sequence"/>
</dbReference>
<dbReference type="PANTHER" id="PTHR45615:SF36">
    <property type="entry name" value="MYOSIN HEAVY CHAIN-LIKE, ISOFORM B-RELATED"/>
    <property type="match status" value="1"/>
</dbReference>
<evidence type="ECO:0000313" key="3">
    <source>
        <dbReference type="EnsemblMetazoa" id="AALFPA23_005309.P6746"/>
    </source>
</evidence>
<feature type="coiled-coil region" evidence="1">
    <location>
        <begin position="752"/>
        <end position="920"/>
    </location>
</feature>
<organism evidence="3 4">
    <name type="scientific">Aedes albopictus</name>
    <name type="common">Asian tiger mosquito</name>
    <name type="synonym">Stegomyia albopicta</name>
    <dbReference type="NCBI Taxonomy" id="7160"/>
    <lineage>
        <taxon>Eukaryota</taxon>
        <taxon>Metazoa</taxon>
        <taxon>Ecdysozoa</taxon>
        <taxon>Arthropoda</taxon>
        <taxon>Hexapoda</taxon>
        <taxon>Insecta</taxon>
        <taxon>Pterygota</taxon>
        <taxon>Neoptera</taxon>
        <taxon>Endopterygota</taxon>
        <taxon>Diptera</taxon>
        <taxon>Nematocera</taxon>
        <taxon>Culicoidea</taxon>
        <taxon>Culicidae</taxon>
        <taxon>Culicinae</taxon>
        <taxon>Aedini</taxon>
        <taxon>Aedes</taxon>
        <taxon>Stegomyia</taxon>
    </lineage>
</organism>
<reference evidence="3" key="2">
    <citation type="submission" date="2025-05" db="UniProtKB">
        <authorList>
            <consortium name="EnsemblMetazoa"/>
        </authorList>
    </citation>
    <scope>IDENTIFICATION</scope>
    <source>
        <strain evidence="3">Foshan</strain>
    </source>
</reference>
<dbReference type="EnsemblMetazoa" id="AALFPA23_005309.R6746">
    <property type="protein sequence ID" value="AALFPA23_005309.P6746"/>
    <property type="gene ID" value="AALFPA23_005309"/>
</dbReference>
<accession>A0ABM1Y3E0</accession>
<dbReference type="RefSeq" id="XP_062717168.1">
    <property type="nucleotide sequence ID" value="XM_062861184.1"/>
</dbReference>